<comment type="similarity">
    <text evidence="6">Belongs to the protein kinase superfamily. STE Ser/Thr protein kinase family. MAP kinase kinase subfamily.</text>
</comment>
<feature type="compositionally biased region" description="Polar residues" evidence="8">
    <location>
        <begin position="371"/>
        <end position="381"/>
    </location>
</feature>
<evidence type="ECO:0000256" key="7">
    <source>
        <dbReference type="PROSITE-ProRule" id="PRU10141"/>
    </source>
</evidence>
<dbReference type="InterPro" id="IPR017441">
    <property type="entry name" value="Protein_kinase_ATP_BS"/>
</dbReference>
<dbReference type="GO" id="GO:0000165">
    <property type="term" value="P:MAPK cascade"/>
    <property type="evidence" value="ECO:0007669"/>
    <property type="project" value="UniProtKB-ARBA"/>
</dbReference>
<accession>A0AAD4PU13</accession>
<evidence type="ECO:0000256" key="1">
    <source>
        <dbReference type="ARBA" id="ARBA00022527"/>
    </source>
</evidence>
<dbReference type="SUPFAM" id="SSF56112">
    <property type="entry name" value="Protein kinase-like (PK-like)"/>
    <property type="match status" value="1"/>
</dbReference>
<dbReference type="PANTHER" id="PTHR47448:SF1">
    <property type="entry name" value="SERINE_THREONINE-PROTEIN KINASE STE7 HOMOLOG"/>
    <property type="match status" value="1"/>
</dbReference>
<keyword evidence="1" id="KW-0723">Serine/threonine-protein kinase</keyword>
<name>A0AAD4PU13_9EURO</name>
<feature type="domain" description="Protein kinase" evidence="9">
    <location>
        <begin position="67"/>
        <end position="334"/>
    </location>
</feature>
<keyword evidence="2" id="KW-0808">Transferase</keyword>
<feature type="binding site" evidence="7">
    <location>
        <position position="96"/>
    </location>
    <ligand>
        <name>ATP</name>
        <dbReference type="ChEBI" id="CHEBI:30616"/>
    </ligand>
</feature>
<keyword evidence="11" id="KW-1185">Reference proteome</keyword>
<dbReference type="FunFam" id="3.30.200.20:FF:000261">
    <property type="entry name" value="MAP kinase kinase Ste7"/>
    <property type="match status" value="1"/>
</dbReference>
<evidence type="ECO:0000259" key="9">
    <source>
        <dbReference type="PROSITE" id="PS50011"/>
    </source>
</evidence>
<sequence>MADQFKPRTMKRKNVKGLALNAAPKATSKPSEPDAQIPGALGNTDSNRSDTLEIGLEFKLDLRSEDLVTLKEVGAGNGGTVAKVMHATTKVVMARKIIRVDAKENVRKQIVRELQVGHDCNSPYIVTFYGAFQNESRDIVLCMEYMDCGSLDRISKEFGPVRIDVLGKITESILAGLVYLYENHRIMHRDIKPSNVLVNSRGNIKLCDFGVATETVNSVADTFVGTSTYMAPERIQGGAYTVRSDVWSVGLTVMELAVGRFPFDSTDSAAGDRASAGPMGILDLLQQIVHEPAPKLPKSDAFPPILHDFIAKSLLKKSDERPTPRELYDKDAFLQAAKRTPVDLQKWARKMMQTQDRHSYLEPPAPASLKATPSSRSTSPDPASRETPRTFTSTQATSHATPTSTHATHATTTFGEIPVRNDIPSAKNYQPSLHSANHSAHPLSSTRQAPFLSLEHLSLEGEDSRERTRPLRSYTGEPRSAIDAPSRPQFPRTLSSTHQGGLHTATLPMGAAPPPSGPLPPPPSTAESWRNQYRTRENMT</sequence>
<gene>
    <name evidence="10" type="ORF">BGW36DRAFT_309308</name>
</gene>
<dbReference type="PANTHER" id="PTHR47448">
    <property type="entry name" value="DUAL SPECIFICITY MITOGEN-ACTIVATED PROTEIN KINASE KINASE DSOR1-LIKE PROTEIN"/>
    <property type="match status" value="1"/>
</dbReference>
<dbReference type="GeneID" id="70242683"/>
<evidence type="ECO:0000313" key="10">
    <source>
        <dbReference type="EMBL" id="KAH8688772.1"/>
    </source>
</evidence>
<evidence type="ECO:0000256" key="8">
    <source>
        <dbReference type="SAM" id="MobiDB-lite"/>
    </source>
</evidence>
<evidence type="ECO:0000256" key="2">
    <source>
        <dbReference type="ARBA" id="ARBA00022679"/>
    </source>
</evidence>
<evidence type="ECO:0000256" key="6">
    <source>
        <dbReference type="ARBA" id="ARBA00038035"/>
    </source>
</evidence>
<proteinExistence type="inferred from homology"/>
<dbReference type="InterPro" id="IPR011009">
    <property type="entry name" value="Kinase-like_dom_sf"/>
</dbReference>
<dbReference type="CDD" id="cd06620">
    <property type="entry name" value="PKc_Byr1_like"/>
    <property type="match status" value="1"/>
</dbReference>
<dbReference type="InterPro" id="IPR008271">
    <property type="entry name" value="Ser/Thr_kinase_AS"/>
</dbReference>
<keyword evidence="5 7" id="KW-0067">ATP-binding</keyword>
<keyword evidence="4 10" id="KW-0418">Kinase</keyword>
<reference evidence="10" key="1">
    <citation type="submission" date="2021-12" db="EMBL/GenBank/DDBJ databases">
        <title>Convergent genome expansion in fungi linked to evolution of root-endophyte symbiosis.</title>
        <authorList>
            <consortium name="DOE Joint Genome Institute"/>
            <person name="Ke Y.-H."/>
            <person name="Bonito G."/>
            <person name="Liao H.-L."/>
            <person name="Looney B."/>
            <person name="Rojas-Flechas A."/>
            <person name="Nash J."/>
            <person name="Hameed K."/>
            <person name="Schadt C."/>
            <person name="Martin F."/>
            <person name="Crous P.W."/>
            <person name="Miettinen O."/>
            <person name="Magnuson J.K."/>
            <person name="Labbe J."/>
            <person name="Jacobson D."/>
            <person name="Doktycz M.J."/>
            <person name="Veneault-Fourrey C."/>
            <person name="Kuo A."/>
            <person name="Mondo S."/>
            <person name="Calhoun S."/>
            <person name="Riley R."/>
            <person name="Ohm R."/>
            <person name="LaButti K."/>
            <person name="Andreopoulos B."/>
            <person name="Pangilinan J."/>
            <person name="Nolan M."/>
            <person name="Tritt A."/>
            <person name="Clum A."/>
            <person name="Lipzen A."/>
            <person name="Daum C."/>
            <person name="Barry K."/>
            <person name="Grigoriev I.V."/>
            <person name="Vilgalys R."/>
        </authorList>
    </citation>
    <scope>NUCLEOTIDE SEQUENCE</scope>
    <source>
        <strain evidence="10">PMI_201</strain>
    </source>
</reference>
<dbReference type="GO" id="GO:0005524">
    <property type="term" value="F:ATP binding"/>
    <property type="evidence" value="ECO:0007669"/>
    <property type="project" value="UniProtKB-UniRule"/>
</dbReference>
<keyword evidence="3 7" id="KW-0547">Nucleotide-binding</keyword>
<dbReference type="EMBL" id="JAJTJA010000017">
    <property type="protein sequence ID" value="KAH8688772.1"/>
    <property type="molecule type" value="Genomic_DNA"/>
</dbReference>
<dbReference type="RefSeq" id="XP_046065244.1">
    <property type="nucleotide sequence ID" value="XM_046212396.1"/>
</dbReference>
<dbReference type="SMART" id="SM00220">
    <property type="entry name" value="S_TKc"/>
    <property type="match status" value="1"/>
</dbReference>
<dbReference type="InterPro" id="IPR049613">
    <property type="entry name" value="Byr1-like_cat"/>
</dbReference>
<dbReference type="PROSITE" id="PS50011">
    <property type="entry name" value="PROTEIN_KINASE_DOM"/>
    <property type="match status" value="1"/>
</dbReference>
<feature type="compositionally biased region" description="Pro residues" evidence="8">
    <location>
        <begin position="511"/>
        <end position="524"/>
    </location>
</feature>
<feature type="region of interest" description="Disordered" evidence="8">
    <location>
        <begin position="351"/>
        <end position="445"/>
    </location>
</feature>
<comment type="caution">
    <text evidence="10">The sequence shown here is derived from an EMBL/GenBank/DDBJ whole genome shotgun (WGS) entry which is preliminary data.</text>
</comment>
<dbReference type="GO" id="GO:0004712">
    <property type="term" value="F:protein serine/threonine/tyrosine kinase activity"/>
    <property type="evidence" value="ECO:0007669"/>
    <property type="project" value="UniProtKB-ARBA"/>
</dbReference>
<dbReference type="InterPro" id="IPR050915">
    <property type="entry name" value="MAP_kinase_kinase"/>
</dbReference>
<dbReference type="InterPro" id="IPR000719">
    <property type="entry name" value="Prot_kinase_dom"/>
</dbReference>
<evidence type="ECO:0000256" key="3">
    <source>
        <dbReference type="ARBA" id="ARBA00022741"/>
    </source>
</evidence>
<dbReference type="Proteomes" id="UP001201262">
    <property type="component" value="Unassembled WGS sequence"/>
</dbReference>
<dbReference type="Pfam" id="PF00069">
    <property type="entry name" value="Pkinase"/>
    <property type="match status" value="1"/>
</dbReference>
<feature type="compositionally biased region" description="Polar residues" evidence="8">
    <location>
        <begin position="427"/>
        <end position="445"/>
    </location>
</feature>
<dbReference type="Gene3D" id="3.30.200.20">
    <property type="entry name" value="Phosphorylase Kinase, domain 1"/>
    <property type="match status" value="1"/>
</dbReference>
<dbReference type="PROSITE" id="PS00108">
    <property type="entry name" value="PROTEIN_KINASE_ST"/>
    <property type="match status" value="1"/>
</dbReference>
<protein>
    <submittedName>
        <fullName evidence="10">MAP kinase</fullName>
    </submittedName>
</protein>
<evidence type="ECO:0000256" key="4">
    <source>
        <dbReference type="ARBA" id="ARBA00022777"/>
    </source>
</evidence>
<feature type="compositionally biased region" description="Basic and acidic residues" evidence="8">
    <location>
        <begin position="457"/>
        <end position="469"/>
    </location>
</feature>
<dbReference type="PROSITE" id="PS00107">
    <property type="entry name" value="PROTEIN_KINASE_ATP"/>
    <property type="match status" value="1"/>
</dbReference>
<organism evidence="10 11">
    <name type="scientific">Talaromyces proteolyticus</name>
    <dbReference type="NCBI Taxonomy" id="1131652"/>
    <lineage>
        <taxon>Eukaryota</taxon>
        <taxon>Fungi</taxon>
        <taxon>Dikarya</taxon>
        <taxon>Ascomycota</taxon>
        <taxon>Pezizomycotina</taxon>
        <taxon>Eurotiomycetes</taxon>
        <taxon>Eurotiomycetidae</taxon>
        <taxon>Eurotiales</taxon>
        <taxon>Trichocomaceae</taxon>
        <taxon>Talaromyces</taxon>
        <taxon>Talaromyces sect. Bacilispori</taxon>
    </lineage>
</organism>
<feature type="region of interest" description="Disordered" evidence="8">
    <location>
        <begin position="457"/>
        <end position="540"/>
    </location>
</feature>
<evidence type="ECO:0000256" key="5">
    <source>
        <dbReference type="ARBA" id="ARBA00022840"/>
    </source>
</evidence>
<feature type="region of interest" description="Disordered" evidence="8">
    <location>
        <begin position="1"/>
        <end position="46"/>
    </location>
</feature>
<dbReference type="AlphaFoldDB" id="A0AAD4PU13"/>
<dbReference type="Gene3D" id="1.10.510.10">
    <property type="entry name" value="Transferase(Phosphotransferase) domain 1"/>
    <property type="match status" value="1"/>
</dbReference>
<dbReference type="FunFam" id="1.10.510.10:FF:000253">
    <property type="entry name" value="MAP kinase kinase Ste7"/>
    <property type="match status" value="1"/>
</dbReference>
<evidence type="ECO:0000313" key="11">
    <source>
        <dbReference type="Proteomes" id="UP001201262"/>
    </source>
</evidence>
<feature type="compositionally biased region" description="Low complexity" evidence="8">
    <location>
        <begin position="392"/>
        <end position="413"/>
    </location>
</feature>
<dbReference type="GO" id="GO:0004674">
    <property type="term" value="F:protein serine/threonine kinase activity"/>
    <property type="evidence" value="ECO:0007669"/>
    <property type="project" value="UniProtKB-KW"/>
</dbReference>